<dbReference type="Proteomes" id="UP001152607">
    <property type="component" value="Unassembled WGS sequence"/>
</dbReference>
<evidence type="ECO:0000313" key="1">
    <source>
        <dbReference type="EMBL" id="CAI6332720.1"/>
    </source>
</evidence>
<keyword evidence="2" id="KW-1185">Reference proteome</keyword>
<reference evidence="1" key="1">
    <citation type="submission" date="2023-01" db="EMBL/GenBank/DDBJ databases">
        <authorList>
            <person name="Van Ghelder C."/>
            <person name="Rancurel C."/>
        </authorList>
    </citation>
    <scope>NUCLEOTIDE SEQUENCE</scope>
    <source>
        <strain evidence="1">CNCM I-4278</strain>
    </source>
</reference>
<proteinExistence type="predicted"/>
<dbReference type="AlphaFoldDB" id="A0A9W4XLB2"/>
<evidence type="ECO:0000313" key="2">
    <source>
        <dbReference type="Proteomes" id="UP001152607"/>
    </source>
</evidence>
<gene>
    <name evidence="1" type="ORF">PDIGIT_LOCUS5750</name>
</gene>
<sequence length="54" mass="6404">MSGVRVLLFNTQSTLVPRIHRWKTTMYLKHCNDDNNVEIISFNDLRLSPTWNDI</sequence>
<name>A0A9W4XLB2_9PLEO</name>
<comment type="caution">
    <text evidence="1">The sequence shown here is derived from an EMBL/GenBank/DDBJ whole genome shotgun (WGS) entry which is preliminary data.</text>
</comment>
<dbReference type="EMBL" id="CAOQHR010000003">
    <property type="protein sequence ID" value="CAI6332720.1"/>
    <property type="molecule type" value="Genomic_DNA"/>
</dbReference>
<accession>A0A9W4XLB2</accession>
<organism evidence="1 2">
    <name type="scientific">Periconia digitata</name>
    <dbReference type="NCBI Taxonomy" id="1303443"/>
    <lineage>
        <taxon>Eukaryota</taxon>
        <taxon>Fungi</taxon>
        <taxon>Dikarya</taxon>
        <taxon>Ascomycota</taxon>
        <taxon>Pezizomycotina</taxon>
        <taxon>Dothideomycetes</taxon>
        <taxon>Pleosporomycetidae</taxon>
        <taxon>Pleosporales</taxon>
        <taxon>Massarineae</taxon>
        <taxon>Periconiaceae</taxon>
        <taxon>Periconia</taxon>
    </lineage>
</organism>
<protein>
    <submittedName>
        <fullName evidence="1">Uncharacterized protein</fullName>
    </submittedName>
</protein>